<keyword evidence="4 9" id="KW-0812">Transmembrane</keyword>
<keyword evidence="6 9" id="KW-0406">Ion transport</keyword>
<proteinExistence type="inferred from homology"/>
<dbReference type="HAMAP" id="MF_00115">
    <property type="entry name" value="MscL"/>
    <property type="match status" value="1"/>
</dbReference>
<dbReference type="PRINTS" id="PR01264">
    <property type="entry name" value="MECHCHANNEL"/>
</dbReference>
<keyword evidence="3 9" id="KW-1003">Cell membrane</keyword>
<evidence type="ECO:0000256" key="3">
    <source>
        <dbReference type="ARBA" id="ARBA00022475"/>
    </source>
</evidence>
<protein>
    <recommendedName>
        <fullName evidence="9">Large-conductance mechanosensitive channel</fullName>
    </recommendedName>
</protein>
<comment type="subunit">
    <text evidence="9">Homopentamer.</text>
</comment>
<sequence>MIRDFGEFIRRGNALDLAIGVLIGAAFGNVVTSLTDNLLGPVIGVALGGFDLSDSLIVPLTDKALIKFGAVIQTFINFLITAFVIFWVVRIYNRLTGNSIGSPVSGPTPTEQLLADIRDELRKRPV</sequence>
<feature type="transmembrane region" description="Helical" evidence="9">
    <location>
        <begin position="70"/>
        <end position="89"/>
    </location>
</feature>
<dbReference type="SUPFAM" id="SSF81330">
    <property type="entry name" value="Gated mechanosensitive channel"/>
    <property type="match status" value="1"/>
</dbReference>
<keyword evidence="8 9" id="KW-0407">Ion channel</keyword>
<keyword evidence="5 9" id="KW-1133">Transmembrane helix</keyword>
<keyword evidence="2 9" id="KW-0813">Transport</keyword>
<dbReference type="NCBIfam" id="TIGR00220">
    <property type="entry name" value="mscL"/>
    <property type="match status" value="1"/>
</dbReference>
<evidence type="ECO:0000256" key="1">
    <source>
        <dbReference type="ARBA" id="ARBA00004141"/>
    </source>
</evidence>
<comment type="function">
    <text evidence="9">Channel that opens in response to stretch forces in the membrane lipid bilayer. May participate in the regulation of osmotic pressure changes within the cell.</text>
</comment>
<keyword evidence="7 9" id="KW-0472">Membrane</keyword>
<keyword evidence="11" id="KW-1185">Reference proteome</keyword>
<organism evidence="10 11">
    <name type="scientific">Fibrivirga algicola</name>
    <dbReference type="NCBI Taxonomy" id="2950420"/>
    <lineage>
        <taxon>Bacteria</taxon>
        <taxon>Pseudomonadati</taxon>
        <taxon>Bacteroidota</taxon>
        <taxon>Cytophagia</taxon>
        <taxon>Cytophagales</taxon>
        <taxon>Spirosomataceae</taxon>
        <taxon>Fibrivirga</taxon>
    </lineage>
</organism>
<dbReference type="InterPro" id="IPR037673">
    <property type="entry name" value="MSC/AndL"/>
</dbReference>
<evidence type="ECO:0000256" key="7">
    <source>
        <dbReference type="ARBA" id="ARBA00023136"/>
    </source>
</evidence>
<accession>A0ABX0QCY0</accession>
<dbReference type="Pfam" id="PF01741">
    <property type="entry name" value="MscL"/>
    <property type="match status" value="1"/>
</dbReference>
<dbReference type="EMBL" id="WAEL01000003">
    <property type="protein sequence ID" value="NID10254.1"/>
    <property type="molecule type" value="Genomic_DNA"/>
</dbReference>
<reference evidence="10" key="1">
    <citation type="submission" date="2024-05" db="EMBL/GenBank/DDBJ databases">
        <authorList>
            <person name="Jung D.-H."/>
        </authorList>
    </citation>
    <scope>NUCLEOTIDE SEQUENCE</scope>
    <source>
        <strain evidence="10">JA-25</strain>
    </source>
</reference>
<gene>
    <name evidence="9 10" type="primary">mscL</name>
    <name evidence="10" type="ORF">F7231_08715</name>
</gene>
<dbReference type="PANTHER" id="PTHR30266">
    <property type="entry name" value="MECHANOSENSITIVE CHANNEL MSCL"/>
    <property type="match status" value="1"/>
</dbReference>
<dbReference type="InterPro" id="IPR001185">
    <property type="entry name" value="MS_channel"/>
</dbReference>
<evidence type="ECO:0000256" key="8">
    <source>
        <dbReference type="ARBA" id="ARBA00023303"/>
    </source>
</evidence>
<name>A0ABX0QCY0_9BACT</name>
<feature type="transmembrane region" description="Helical" evidence="9">
    <location>
        <begin position="12"/>
        <end position="32"/>
    </location>
</feature>
<evidence type="ECO:0000256" key="2">
    <source>
        <dbReference type="ARBA" id="ARBA00022448"/>
    </source>
</evidence>
<comment type="subcellular location">
    <subcellularLocation>
        <location evidence="9">Cell membrane</location>
        <topology evidence="9">Multi-pass membrane protein</topology>
    </subcellularLocation>
    <subcellularLocation>
        <location evidence="1">Membrane</location>
        <topology evidence="1">Multi-pass membrane protein</topology>
    </subcellularLocation>
</comment>
<evidence type="ECO:0000256" key="9">
    <source>
        <dbReference type="HAMAP-Rule" id="MF_00115"/>
    </source>
</evidence>
<dbReference type="PANTHER" id="PTHR30266:SF2">
    <property type="entry name" value="LARGE-CONDUCTANCE MECHANOSENSITIVE CHANNEL"/>
    <property type="match status" value="1"/>
</dbReference>
<evidence type="ECO:0000256" key="4">
    <source>
        <dbReference type="ARBA" id="ARBA00022692"/>
    </source>
</evidence>
<comment type="similarity">
    <text evidence="9">Belongs to the MscL family.</text>
</comment>
<evidence type="ECO:0000313" key="10">
    <source>
        <dbReference type="EMBL" id="NID10254.1"/>
    </source>
</evidence>
<evidence type="ECO:0000313" key="11">
    <source>
        <dbReference type="Proteomes" id="UP000606008"/>
    </source>
</evidence>
<evidence type="ECO:0000256" key="6">
    <source>
        <dbReference type="ARBA" id="ARBA00023065"/>
    </source>
</evidence>
<evidence type="ECO:0000256" key="5">
    <source>
        <dbReference type="ARBA" id="ARBA00022989"/>
    </source>
</evidence>
<comment type="caution">
    <text evidence="10">The sequence shown here is derived from an EMBL/GenBank/DDBJ whole genome shotgun (WGS) entry which is preliminary data.</text>
</comment>
<dbReference type="RefSeq" id="WP_166691645.1">
    <property type="nucleotide sequence ID" value="NZ_WAEL01000003.1"/>
</dbReference>
<dbReference type="Gene3D" id="1.10.1200.120">
    <property type="entry name" value="Large-conductance mechanosensitive channel, MscL, domain 1"/>
    <property type="match status" value="1"/>
</dbReference>
<dbReference type="Proteomes" id="UP000606008">
    <property type="component" value="Unassembled WGS sequence"/>
</dbReference>
<dbReference type="InterPro" id="IPR036019">
    <property type="entry name" value="MscL_channel"/>
</dbReference>